<keyword evidence="6" id="KW-1185">Reference proteome</keyword>
<evidence type="ECO:0000313" key="5">
    <source>
        <dbReference type="EMBL" id="GFP97192.1"/>
    </source>
</evidence>
<gene>
    <name evidence="5" type="ORF">PHJA_001863300</name>
</gene>
<dbReference type="OrthoDB" id="5274873at2759"/>
<dbReference type="SUPFAM" id="SSF54768">
    <property type="entry name" value="dsRNA-binding domain-like"/>
    <property type="match status" value="1"/>
</dbReference>
<dbReference type="Gene3D" id="3.30.160.20">
    <property type="match status" value="1"/>
</dbReference>
<evidence type="ECO:0000256" key="1">
    <source>
        <dbReference type="ARBA" id="ARBA00022737"/>
    </source>
</evidence>
<evidence type="ECO:0000256" key="3">
    <source>
        <dbReference type="PROSITE-ProRule" id="PRU00266"/>
    </source>
</evidence>
<reference evidence="5" key="1">
    <citation type="submission" date="2020-07" db="EMBL/GenBank/DDBJ databases">
        <title>Ethylene signaling mediates host invasion by parasitic plants.</title>
        <authorList>
            <person name="Yoshida S."/>
        </authorList>
    </citation>
    <scope>NUCLEOTIDE SEQUENCE</scope>
    <source>
        <strain evidence="5">Okayama</strain>
    </source>
</reference>
<keyword evidence="2 3" id="KW-0694">RNA-binding</keyword>
<feature type="domain" description="DRBM" evidence="4">
    <location>
        <begin position="1"/>
        <end position="70"/>
    </location>
</feature>
<dbReference type="PANTHER" id="PTHR46031:SF31">
    <property type="entry name" value="DOUBLE-STRANDED RNA-BINDING PROTEIN 1-LIKE"/>
    <property type="match status" value="1"/>
</dbReference>
<name>A0A830CFV6_9LAMI</name>
<dbReference type="AlphaFoldDB" id="A0A830CFV6"/>
<comment type="caution">
    <text evidence="5">The sequence shown here is derived from an EMBL/GenBank/DDBJ whole genome shotgun (WGS) entry which is preliminary data.</text>
</comment>
<protein>
    <submittedName>
        <fullName evidence="5">Double-stranded RNA-binding protein 1</fullName>
    </submittedName>
</protein>
<dbReference type="SMART" id="SM00358">
    <property type="entry name" value="DSRM"/>
    <property type="match status" value="1"/>
</dbReference>
<accession>A0A830CFV6</accession>
<dbReference type="PROSITE" id="PS50137">
    <property type="entry name" value="DS_RBD"/>
    <property type="match status" value="1"/>
</dbReference>
<proteinExistence type="predicted"/>
<dbReference type="EMBL" id="BMAC01000475">
    <property type="protein sequence ID" value="GFP97192.1"/>
    <property type="molecule type" value="Genomic_DNA"/>
</dbReference>
<evidence type="ECO:0000259" key="4">
    <source>
        <dbReference type="PROSITE" id="PS50137"/>
    </source>
</evidence>
<organism evidence="5 6">
    <name type="scientific">Phtheirospermum japonicum</name>
    <dbReference type="NCBI Taxonomy" id="374723"/>
    <lineage>
        <taxon>Eukaryota</taxon>
        <taxon>Viridiplantae</taxon>
        <taxon>Streptophyta</taxon>
        <taxon>Embryophyta</taxon>
        <taxon>Tracheophyta</taxon>
        <taxon>Spermatophyta</taxon>
        <taxon>Magnoliopsida</taxon>
        <taxon>eudicotyledons</taxon>
        <taxon>Gunneridae</taxon>
        <taxon>Pentapetalae</taxon>
        <taxon>asterids</taxon>
        <taxon>lamiids</taxon>
        <taxon>Lamiales</taxon>
        <taxon>Orobanchaceae</taxon>
        <taxon>Orobanchaceae incertae sedis</taxon>
        <taxon>Phtheirospermum</taxon>
    </lineage>
</organism>
<dbReference type="GO" id="GO:0003723">
    <property type="term" value="F:RNA binding"/>
    <property type="evidence" value="ECO:0007669"/>
    <property type="project" value="UniProtKB-UniRule"/>
</dbReference>
<dbReference type="Proteomes" id="UP000653305">
    <property type="component" value="Unassembled WGS sequence"/>
</dbReference>
<sequence length="80" mass="8930">MYKSKLQELCQKQKWALPDYTSVSDGEDHCPLFKASVVVRGITFNSPPACKSSKQAHNDAAQLAFLHFTSGPNFILFLIN</sequence>
<dbReference type="Pfam" id="PF00035">
    <property type="entry name" value="dsrm"/>
    <property type="match status" value="1"/>
</dbReference>
<dbReference type="PANTHER" id="PTHR46031">
    <property type="match status" value="1"/>
</dbReference>
<dbReference type="InterPro" id="IPR014720">
    <property type="entry name" value="dsRBD_dom"/>
</dbReference>
<evidence type="ECO:0000256" key="2">
    <source>
        <dbReference type="ARBA" id="ARBA00022884"/>
    </source>
</evidence>
<evidence type="ECO:0000313" key="6">
    <source>
        <dbReference type="Proteomes" id="UP000653305"/>
    </source>
</evidence>
<keyword evidence="1" id="KW-0677">Repeat</keyword>